<feature type="region of interest" description="Disordered" evidence="2">
    <location>
        <begin position="378"/>
        <end position="451"/>
    </location>
</feature>
<dbReference type="EMBL" id="LGRV01000003">
    <property type="protein sequence ID" value="KOS69322.1"/>
    <property type="molecule type" value="Genomic_DNA"/>
</dbReference>
<feature type="compositionally biased region" description="Polar residues" evidence="2">
    <location>
        <begin position="378"/>
        <end position="394"/>
    </location>
</feature>
<dbReference type="PROSITE" id="PS51109">
    <property type="entry name" value="G5"/>
    <property type="match status" value="1"/>
</dbReference>
<evidence type="ECO:0000313" key="4">
    <source>
        <dbReference type="EMBL" id="KOS69322.1"/>
    </source>
</evidence>
<name>A0ABR5K308_9BACI</name>
<dbReference type="InterPro" id="IPR011098">
    <property type="entry name" value="G5_dom"/>
</dbReference>
<dbReference type="InterPro" id="IPR007391">
    <property type="entry name" value="Vancomycin_resist_VanW"/>
</dbReference>
<evidence type="ECO:0000256" key="1">
    <source>
        <dbReference type="ARBA" id="ARBA00022729"/>
    </source>
</evidence>
<dbReference type="Gene3D" id="2.20.230.10">
    <property type="entry name" value="Resuscitation-promoting factor rpfb"/>
    <property type="match status" value="1"/>
</dbReference>
<keyword evidence="5" id="KW-1185">Reference proteome</keyword>
<evidence type="ECO:0000256" key="2">
    <source>
        <dbReference type="SAM" id="MobiDB-lite"/>
    </source>
</evidence>
<gene>
    <name evidence="4" type="ORF">AEA09_12630</name>
</gene>
<dbReference type="SMART" id="SM01208">
    <property type="entry name" value="G5"/>
    <property type="match status" value="1"/>
</dbReference>
<sequence length="451" mass="49209">MRIGLKIMTLLTLIAILMAMSIPNIVLNPTTYAKEVSKASSIGGVEVADLKGKEIEAAVQVAVTEWLATPVKVTGGGVTSTIDPSQFVFDVASSVADYERMTDKSWYAFWESDQTVHIPLHVVLNDEVQAQLQAVGVWDVENTLNSVVGQASYLKGHEVEAAVLDTTSLEAERLALAIEEIPVNTLGVVEVGSILNDFVIAPGENISLLTLLGDNTELANLEGLDFIASMLYNAVLQTDYEILERHAQNEIPSYLQQGTEASINKALEKDLQFVNLTEQPGKVKVTTEGNSIKLEIFSQTKEKEIKIRVEKDRIVDPRIIYRYSDEIAIGQEKTVQEGKEGIRVEVYRSITENGVSSEVLVSRDFYAPINRIVVRSTKQPVTTAGGSESDTSSTNPNDPDLQLDLDGNGLPDTPSKPGESSVNNGDKQQSNDPDIVYGYYDKGGNFVQTSP</sequence>
<dbReference type="Proteomes" id="UP000050668">
    <property type="component" value="Unassembled WGS sequence"/>
</dbReference>
<dbReference type="Pfam" id="PF04294">
    <property type="entry name" value="VanW"/>
    <property type="match status" value="1"/>
</dbReference>
<evidence type="ECO:0000259" key="3">
    <source>
        <dbReference type="PROSITE" id="PS51109"/>
    </source>
</evidence>
<feature type="compositionally biased region" description="Polar residues" evidence="2">
    <location>
        <begin position="418"/>
        <end position="432"/>
    </location>
</feature>
<protein>
    <recommendedName>
        <fullName evidence="3">G5 domain-containing protein</fullName>
    </recommendedName>
</protein>
<comment type="caution">
    <text evidence="4">The sequence shown here is derived from an EMBL/GenBank/DDBJ whole genome shotgun (WGS) entry which is preliminary data.</text>
</comment>
<dbReference type="PANTHER" id="PTHR35788">
    <property type="entry name" value="EXPORTED PROTEIN-RELATED"/>
    <property type="match status" value="1"/>
</dbReference>
<evidence type="ECO:0000313" key="5">
    <source>
        <dbReference type="Proteomes" id="UP000050668"/>
    </source>
</evidence>
<dbReference type="RefSeq" id="WP_053584184.1">
    <property type="nucleotide sequence ID" value="NZ_LGRV01000003.1"/>
</dbReference>
<feature type="compositionally biased region" description="Low complexity" evidence="2">
    <location>
        <begin position="395"/>
        <end position="412"/>
    </location>
</feature>
<accession>A0ABR5K308</accession>
<proteinExistence type="predicted"/>
<feature type="domain" description="G5" evidence="3">
    <location>
        <begin position="300"/>
        <end position="379"/>
    </location>
</feature>
<keyword evidence="1" id="KW-0732">Signal</keyword>
<organism evidence="4 5">
    <name type="scientific">Lysinibacillus contaminans</name>
    <dbReference type="NCBI Taxonomy" id="1293441"/>
    <lineage>
        <taxon>Bacteria</taxon>
        <taxon>Bacillati</taxon>
        <taxon>Bacillota</taxon>
        <taxon>Bacilli</taxon>
        <taxon>Bacillales</taxon>
        <taxon>Bacillaceae</taxon>
        <taxon>Lysinibacillus</taxon>
    </lineage>
</organism>
<dbReference type="PANTHER" id="PTHR35788:SF1">
    <property type="entry name" value="EXPORTED PROTEIN"/>
    <property type="match status" value="1"/>
</dbReference>
<reference evidence="5" key="1">
    <citation type="submission" date="2015-07" db="EMBL/GenBank/DDBJ databases">
        <title>Fjat-14205 dsm 2895.</title>
        <authorList>
            <person name="Liu B."/>
            <person name="Wang J."/>
            <person name="Zhu Y."/>
            <person name="Liu G."/>
            <person name="Chen Q."/>
            <person name="Chen Z."/>
            <person name="Lan J."/>
            <person name="Che J."/>
            <person name="Ge C."/>
            <person name="Shi H."/>
            <person name="Pan Z."/>
            <person name="Liu X."/>
        </authorList>
    </citation>
    <scope>NUCLEOTIDE SEQUENCE [LARGE SCALE GENOMIC DNA]</scope>
    <source>
        <strain evidence="5">DSM 25560</strain>
    </source>
</reference>
<dbReference type="InterPro" id="IPR052913">
    <property type="entry name" value="Glycopeptide_resist_protein"/>
</dbReference>
<dbReference type="Pfam" id="PF07501">
    <property type="entry name" value="G5"/>
    <property type="match status" value="1"/>
</dbReference>